<dbReference type="EC" id="3.1.3.48" evidence="2"/>
<dbReference type="Proteomes" id="UP000310189">
    <property type="component" value="Unassembled WGS sequence"/>
</dbReference>
<sequence length="748" mass="82120">MGKSAKFAKKPLNKRMKIKSDSGTKAGNIPAAAAPAQTASQTSNKRRDRIVKLSNEVKDAKSKGKSVLNDKDYLKVFENSVMTAYLPRQQSHPPSSSPIESEFPPIYLNTPNASPKNNHQDIDEDALADVSFASSISITTDSPSPHKAQSQSGLPLNDLSLNEAQTVKSSKPFNTTSRGKKRVGLPAMWSVTKQSISPPTKHTNKRNAVMFENKSTIIPSSPASSSSNTSHNHSLSLDNAPDTSIDSLSSSFRPRAPSEPSKPDYYYHHPNSPGRGKKPRLSPLKPPFMSVKTLGRAYSAPGNYVGQSKTISGAFSPYQSSQSPHHTKYKSAPIRERRQNKKNRPPMPSFEQQSPSLFNNDHESENVPENEPATKKPFVKPAPFRRAFSLVAPNPMNSMPSPGDLDSSPCADASPSIRPLSQQLQQKNTFNRPSGPLRALSSLQGPAVSPRGVQIPGFGHSEKEGKLLPCFNVKDDGLMRVNPDVVDNLLSNPLPSNISDLHIIDCRFPFEYAGGHIPGAVNLGTLQAVENHFLIPNSGINQHTSTLPTPSTSASNNENSRKVIIFHCEFSNMRAPTLAKHLRSLDRSRNEHPNLNFPELYILSGGYAEYYRQFHESKPYLRYIPMDAPSFHPEREAHLAAFRASSKPSSMGALNMGMRSKSFTFATNNSRLTSVSKLLQDQTVHEESSDTSMTSMEASPCAPSHHTLRPSLLNRHKSLAILQSSPLKPDSDNDSPMNISRDLTFVDR</sequence>
<evidence type="ECO:0000313" key="12">
    <source>
        <dbReference type="EMBL" id="TIA87379.1"/>
    </source>
</evidence>
<feature type="compositionally biased region" description="Polar residues" evidence="10">
    <location>
        <begin position="315"/>
        <end position="324"/>
    </location>
</feature>
<dbReference type="InterPro" id="IPR036873">
    <property type="entry name" value="Rhodanese-like_dom_sf"/>
</dbReference>
<dbReference type="SMART" id="SM00450">
    <property type="entry name" value="RHOD"/>
    <property type="match status" value="1"/>
</dbReference>
<organism evidence="12 13">
    <name type="scientific">Wallemia hederae</name>
    <dbReference type="NCBI Taxonomy" id="1540922"/>
    <lineage>
        <taxon>Eukaryota</taxon>
        <taxon>Fungi</taxon>
        <taxon>Dikarya</taxon>
        <taxon>Basidiomycota</taxon>
        <taxon>Wallemiomycotina</taxon>
        <taxon>Wallemiomycetes</taxon>
        <taxon>Wallemiales</taxon>
        <taxon>Wallemiaceae</taxon>
        <taxon>Wallemia</taxon>
    </lineage>
</organism>
<dbReference type="FunFam" id="3.40.250.10:FF:000021">
    <property type="entry name" value="M-phase inducer phosphatase cdc-25.2"/>
    <property type="match status" value="1"/>
</dbReference>
<evidence type="ECO:0000256" key="2">
    <source>
        <dbReference type="ARBA" id="ARBA00013064"/>
    </source>
</evidence>
<protein>
    <recommendedName>
        <fullName evidence="9">M-phase inducer phosphatase</fullName>
        <ecNumber evidence="2">3.1.3.48</ecNumber>
    </recommendedName>
</protein>
<dbReference type="PRINTS" id="PR00716">
    <property type="entry name" value="MPIPHPHTASE"/>
</dbReference>
<dbReference type="GO" id="GO:0010971">
    <property type="term" value="P:positive regulation of G2/M transition of mitotic cell cycle"/>
    <property type="evidence" value="ECO:0007669"/>
    <property type="project" value="TreeGrafter"/>
</dbReference>
<dbReference type="GO" id="GO:0000086">
    <property type="term" value="P:G2/M transition of mitotic cell cycle"/>
    <property type="evidence" value="ECO:0007669"/>
    <property type="project" value="TreeGrafter"/>
</dbReference>
<dbReference type="OrthoDB" id="26523at2759"/>
<feature type="domain" description="Rhodanese" evidence="11">
    <location>
        <begin position="497"/>
        <end position="619"/>
    </location>
</feature>
<dbReference type="GO" id="GO:0110032">
    <property type="term" value="P:positive regulation of G2/MI transition of meiotic cell cycle"/>
    <property type="evidence" value="ECO:0007669"/>
    <property type="project" value="TreeGrafter"/>
</dbReference>
<dbReference type="GO" id="GO:0004792">
    <property type="term" value="F:thiosulfate-cyanide sulfurtransferase activity"/>
    <property type="evidence" value="ECO:0007669"/>
    <property type="project" value="InterPro"/>
</dbReference>
<dbReference type="PROSITE" id="PS50206">
    <property type="entry name" value="RHODANESE_3"/>
    <property type="match status" value="1"/>
</dbReference>
<feature type="compositionally biased region" description="Polar residues" evidence="10">
    <location>
        <begin position="191"/>
        <end position="201"/>
    </location>
</feature>
<evidence type="ECO:0000256" key="5">
    <source>
        <dbReference type="ARBA" id="ARBA00022801"/>
    </source>
</evidence>
<keyword evidence="3" id="KW-0132">Cell division</keyword>
<dbReference type="GO" id="GO:0005634">
    <property type="term" value="C:nucleus"/>
    <property type="evidence" value="ECO:0007669"/>
    <property type="project" value="TreeGrafter"/>
</dbReference>
<evidence type="ECO:0000256" key="6">
    <source>
        <dbReference type="ARBA" id="ARBA00022912"/>
    </source>
</evidence>
<keyword evidence="6" id="KW-0904">Protein phosphatase</keyword>
<name>A0A4T0FH30_9BASI</name>
<comment type="catalytic activity">
    <reaction evidence="8">
        <text>O-phospho-L-tyrosyl-[protein] + H2O = L-tyrosyl-[protein] + phosphate</text>
        <dbReference type="Rhea" id="RHEA:10684"/>
        <dbReference type="Rhea" id="RHEA-COMP:10136"/>
        <dbReference type="Rhea" id="RHEA-COMP:20101"/>
        <dbReference type="ChEBI" id="CHEBI:15377"/>
        <dbReference type="ChEBI" id="CHEBI:43474"/>
        <dbReference type="ChEBI" id="CHEBI:46858"/>
        <dbReference type="ChEBI" id="CHEBI:61978"/>
        <dbReference type="EC" id="3.1.3.48"/>
    </reaction>
</comment>
<dbReference type="Pfam" id="PF00581">
    <property type="entry name" value="Rhodanese"/>
    <property type="match status" value="1"/>
</dbReference>
<feature type="region of interest" description="Disordered" evidence="10">
    <location>
        <begin position="1"/>
        <end position="50"/>
    </location>
</feature>
<evidence type="ECO:0000256" key="9">
    <source>
        <dbReference type="ARBA" id="ARBA00067190"/>
    </source>
</evidence>
<feature type="compositionally biased region" description="Polar residues" evidence="10">
    <location>
        <begin position="241"/>
        <end position="252"/>
    </location>
</feature>
<reference evidence="12 13" key="1">
    <citation type="submission" date="2019-03" db="EMBL/GenBank/DDBJ databases">
        <title>Sequencing 23 genomes of Wallemia ichthyophaga.</title>
        <authorList>
            <person name="Gostincar C."/>
        </authorList>
    </citation>
    <scope>NUCLEOTIDE SEQUENCE [LARGE SCALE GENOMIC DNA]</scope>
    <source>
        <strain evidence="12 13">EXF-5753</strain>
    </source>
</reference>
<feature type="region of interest" description="Disordered" evidence="10">
    <location>
        <begin position="724"/>
        <end position="748"/>
    </location>
</feature>
<evidence type="ECO:0000256" key="4">
    <source>
        <dbReference type="ARBA" id="ARBA00022776"/>
    </source>
</evidence>
<evidence type="ECO:0000256" key="1">
    <source>
        <dbReference type="ARBA" id="ARBA00011065"/>
    </source>
</evidence>
<feature type="region of interest" description="Disordered" evidence="10">
    <location>
        <begin position="315"/>
        <end position="378"/>
    </location>
</feature>
<keyword evidence="7" id="KW-0131">Cell cycle</keyword>
<dbReference type="InterPro" id="IPR001763">
    <property type="entry name" value="Rhodanese-like_dom"/>
</dbReference>
<proteinExistence type="inferred from homology"/>
<dbReference type="PROSITE" id="PS00380">
    <property type="entry name" value="RHODANESE_1"/>
    <property type="match status" value="1"/>
</dbReference>
<comment type="caution">
    <text evidence="12">The sequence shown here is derived from an EMBL/GenBank/DDBJ whole genome shotgun (WGS) entry which is preliminary data.</text>
</comment>
<evidence type="ECO:0000313" key="13">
    <source>
        <dbReference type="Proteomes" id="UP000310189"/>
    </source>
</evidence>
<evidence type="ECO:0000256" key="3">
    <source>
        <dbReference type="ARBA" id="ARBA00022618"/>
    </source>
</evidence>
<dbReference type="PANTHER" id="PTHR10828:SF17">
    <property type="entry name" value="PROTEIN-TYROSINE-PHOSPHATASE"/>
    <property type="match status" value="1"/>
</dbReference>
<keyword evidence="5" id="KW-0378">Hydrolase</keyword>
<dbReference type="InterPro" id="IPR001307">
    <property type="entry name" value="Thiosulphate_STrfase_CS"/>
</dbReference>
<feature type="compositionally biased region" description="Polar residues" evidence="10">
    <location>
        <begin position="350"/>
        <end position="359"/>
    </location>
</feature>
<dbReference type="SUPFAM" id="SSF52821">
    <property type="entry name" value="Rhodanese/Cell cycle control phosphatase"/>
    <property type="match status" value="1"/>
</dbReference>
<evidence type="ECO:0000256" key="10">
    <source>
        <dbReference type="SAM" id="MobiDB-lite"/>
    </source>
</evidence>
<keyword evidence="4" id="KW-0498">Mitosis</keyword>
<feature type="compositionally biased region" description="Basic residues" evidence="10">
    <location>
        <begin position="1"/>
        <end position="17"/>
    </location>
</feature>
<feature type="region of interest" description="Disordered" evidence="10">
    <location>
        <begin position="87"/>
        <end position="120"/>
    </location>
</feature>
<gene>
    <name evidence="12" type="ORF">E3P99_03214</name>
</gene>
<evidence type="ECO:0000256" key="8">
    <source>
        <dbReference type="ARBA" id="ARBA00051722"/>
    </source>
</evidence>
<dbReference type="AlphaFoldDB" id="A0A4T0FH30"/>
<feature type="compositionally biased region" description="Low complexity" evidence="10">
    <location>
        <begin position="215"/>
        <end position="237"/>
    </location>
</feature>
<feature type="compositionally biased region" description="Low complexity" evidence="10">
    <location>
        <begin position="30"/>
        <end position="43"/>
    </location>
</feature>
<feature type="compositionally biased region" description="Polar residues" evidence="10">
    <location>
        <begin position="165"/>
        <end position="177"/>
    </location>
</feature>
<feature type="compositionally biased region" description="Low complexity" evidence="10">
    <location>
        <begin position="91"/>
        <end position="106"/>
    </location>
</feature>
<feature type="region of interest" description="Disordered" evidence="10">
    <location>
        <begin position="679"/>
        <end position="708"/>
    </location>
</feature>
<evidence type="ECO:0000259" key="11">
    <source>
        <dbReference type="PROSITE" id="PS50206"/>
    </source>
</evidence>
<dbReference type="PANTHER" id="PTHR10828">
    <property type="entry name" value="M-PHASE INDUCER PHOSPHATASE DUAL SPECIFICITY PHOSPHATASE CDC25"/>
    <property type="match status" value="1"/>
</dbReference>
<dbReference type="GO" id="GO:0004725">
    <property type="term" value="F:protein tyrosine phosphatase activity"/>
    <property type="evidence" value="ECO:0007669"/>
    <property type="project" value="UniProtKB-EC"/>
</dbReference>
<dbReference type="InterPro" id="IPR000751">
    <property type="entry name" value="MPI_Phosphatase"/>
</dbReference>
<comment type="similarity">
    <text evidence="1">Belongs to the MPI phosphatase family.</text>
</comment>
<evidence type="ECO:0000256" key="7">
    <source>
        <dbReference type="ARBA" id="ARBA00023306"/>
    </source>
</evidence>
<dbReference type="GO" id="GO:0005737">
    <property type="term" value="C:cytoplasm"/>
    <property type="evidence" value="ECO:0007669"/>
    <property type="project" value="TreeGrafter"/>
</dbReference>
<keyword evidence="13" id="KW-1185">Reference proteome</keyword>
<accession>A0A4T0FH30</accession>
<dbReference type="Gene3D" id="3.40.250.10">
    <property type="entry name" value="Rhodanese-like domain"/>
    <property type="match status" value="1"/>
</dbReference>
<dbReference type="EMBL" id="SPNW01000057">
    <property type="protein sequence ID" value="TIA87379.1"/>
    <property type="molecule type" value="Genomic_DNA"/>
</dbReference>
<feature type="compositionally biased region" description="Low complexity" evidence="10">
    <location>
        <begin position="690"/>
        <end position="699"/>
    </location>
</feature>
<feature type="region of interest" description="Disordered" evidence="10">
    <location>
        <begin position="165"/>
        <end position="288"/>
    </location>
</feature>
<dbReference type="GO" id="GO:0051301">
    <property type="term" value="P:cell division"/>
    <property type="evidence" value="ECO:0007669"/>
    <property type="project" value="UniProtKB-KW"/>
</dbReference>